<accession>A0A0H3J9B3</accession>
<dbReference type="EMBL" id="JPGY02000001">
    <property type="protein sequence ID" value="KRU14085.1"/>
    <property type="molecule type" value="Genomic_DNA"/>
</dbReference>
<keyword evidence="1" id="KW-1133">Transmembrane helix</keyword>
<gene>
    <name evidence="2" type="ORF">CLPA_c38640</name>
    <name evidence="3" type="ORF">CP6013_03341</name>
</gene>
<reference evidence="3" key="2">
    <citation type="submission" date="2015-10" db="EMBL/GenBank/DDBJ databases">
        <title>Improved Draft Genome Sequence of Clostridium pasteurianum Strain ATCC 6013 (DSM 525) Using a Hybrid Next-Generation Sequencing Approach.</title>
        <authorList>
            <person name="Pyne M.E."/>
            <person name="Utturkar S.M."/>
            <person name="Brown S.D."/>
            <person name="Moo-Young M."/>
            <person name="Chung D.A."/>
            <person name="Chou P.C."/>
        </authorList>
    </citation>
    <scope>NUCLEOTIDE SEQUENCE</scope>
    <source>
        <strain evidence="3">ATCC 6013</strain>
    </source>
</reference>
<reference evidence="3 4" key="3">
    <citation type="journal article" name="Genome Announc.">
        <title>Improved Draft Genome Sequence of Clostridium pasteurianum Strain ATCC 6013 (DSM 525) Using a Hybrid Next-Generation Sequencing Approach.</title>
        <authorList>
            <person name="Pyne M.E."/>
            <person name="Utturkar S."/>
            <person name="Brown S.D."/>
            <person name="Moo-Young M."/>
            <person name="Chung D.A."/>
            <person name="Chou C.P."/>
        </authorList>
    </citation>
    <scope>NUCLEOTIDE SEQUENCE [LARGE SCALE GENOMIC DNA]</scope>
    <source>
        <strain evidence="3 4">ATCC 6013</strain>
    </source>
</reference>
<keyword evidence="1" id="KW-0472">Membrane</keyword>
<proteinExistence type="predicted"/>
<protein>
    <submittedName>
        <fullName evidence="2">Uncharacterized protein</fullName>
    </submittedName>
</protein>
<feature type="transmembrane region" description="Helical" evidence="1">
    <location>
        <begin position="17"/>
        <end position="40"/>
    </location>
</feature>
<dbReference type="RefSeq" id="WP_003447780.1">
    <property type="nucleotide sequence ID" value="NZ_ANZB01000016.1"/>
</dbReference>
<dbReference type="Proteomes" id="UP000030905">
    <property type="component" value="Chromosome"/>
</dbReference>
<keyword evidence="5" id="KW-1185">Reference proteome</keyword>
<reference evidence="2 5" key="1">
    <citation type="journal article" date="2015" name="Genome Announc.">
        <title>Complete Genome Sequence of the Nitrogen-Fixing and Solvent-Producing Clostridium pasteurianum DSM 525.</title>
        <authorList>
            <person name="Poehlein A."/>
            <person name="Grosse-Honebrink A."/>
            <person name="Zhang Y."/>
            <person name="Minton N.P."/>
            <person name="Daniel R."/>
        </authorList>
    </citation>
    <scope>NUCLEOTIDE SEQUENCE [LARGE SCALE GENOMIC DNA]</scope>
    <source>
        <strain evidence="2">DSM 525</strain>
        <strain evidence="5">DSM 525 / ATCC 6013</strain>
    </source>
</reference>
<keyword evidence="1" id="KW-0812">Transmembrane</keyword>
<organism evidence="2 5">
    <name type="scientific">Clostridium pasteurianum DSM 525 = ATCC 6013</name>
    <dbReference type="NCBI Taxonomy" id="1262449"/>
    <lineage>
        <taxon>Bacteria</taxon>
        <taxon>Bacillati</taxon>
        <taxon>Bacillota</taxon>
        <taxon>Clostridia</taxon>
        <taxon>Eubacteriales</taxon>
        <taxon>Clostridiaceae</taxon>
        <taxon>Clostridium</taxon>
    </lineage>
</organism>
<name>A0A0H3J9B3_CLOPA</name>
<dbReference type="KEGG" id="cpat:CLPA_c38640"/>
<sequence>MDFSRNNLFAWGIDKNFALTASLFFFIFVVLEVIVAAPAIKDAIPHRLWANSNKPDADASTNYGTDFFIKPILMEIIPIPPVARTVIPIVWKAEISTAAEIESFTIGTMGKF</sequence>
<dbReference type="AlphaFoldDB" id="A0A0H3J9B3"/>
<evidence type="ECO:0000313" key="2">
    <source>
        <dbReference type="EMBL" id="AJA53890.1"/>
    </source>
</evidence>
<dbReference type="EMBL" id="CP009268">
    <property type="protein sequence ID" value="AJA53890.1"/>
    <property type="molecule type" value="Genomic_DNA"/>
</dbReference>
<evidence type="ECO:0000313" key="4">
    <source>
        <dbReference type="Proteomes" id="UP000028042"/>
    </source>
</evidence>
<evidence type="ECO:0000256" key="1">
    <source>
        <dbReference type="SAM" id="Phobius"/>
    </source>
</evidence>
<evidence type="ECO:0000313" key="3">
    <source>
        <dbReference type="EMBL" id="KRU14085.1"/>
    </source>
</evidence>
<dbReference type="GeneID" id="93075947"/>
<dbReference type="KEGG" id="cpae:CPAST_c38640"/>
<evidence type="ECO:0000313" key="5">
    <source>
        <dbReference type="Proteomes" id="UP000030905"/>
    </source>
</evidence>
<dbReference type="PATRIC" id="fig|1262449.3.peg.3687"/>
<dbReference type="Proteomes" id="UP000028042">
    <property type="component" value="Unassembled WGS sequence"/>
</dbReference>